<reference evidence="2 3" key="1">
    <citation type="submission" date="2017-12" db="EMBL/GenBank/DDBJ databases">
        <title>Hemimetabolous genomes reveal molecular basis of termite eusociality.</title>
        <authorList>
            <person name="Harrison M.C."/>
            <person name="Jongepier E."/>
            <person name="Robertson H.M."/>
            <person name="Arning N."/>
            <person name="Bitard-Feildel T."/>
            <person name="Chao H."/>
            <person name="Childers C.P."/>
            <person name="Dinh H."/>
            <person name="Doddapaneni H."/>
            <person name="Dugan S."/>
            <person name="Gowin J."/>
            <person name="Greiner C."/>
            <person name="Han Y."/>
            <person name="Hu H."/>
            <person name="Hughes D.S.T."/>
            <person name="Huylmans A.-K."/>
            <person name="Kemena C."/>
            <person name="Kremer L.P.M."/>
            <person name="Lee S.L."/>
            <person name="Lopez-Ezquerra A."/>
            <person name="Mallet L."/>
            <person name="Monroy-Kuhn J.M."/>
            <person name="Moser A."/>
            <person name="Murali S.C."/>
            <person name="Muzny D.M."/>
            <person name="Otani S."/>
            <person name="Piulachs M.-D."/>
            <person name="Poelchau M."/>
            <person name="Qu J."/>
            <person name="Schaub F."/>
            <person name="Wada-Katsumata A."/>
            <person name="Worley K.C."/>
            <person name="Xie Q."/>
            <person name="Ylla G."/>
            <person name="Poulsen M."/>
            <person name="Gibbs R.A."/>
            <person name="Schal C."/>
            <person name="Richards S."/>
            <person name="Belles X."/>
            <person name="Korb J."/>
            <person name="Bornberg-Bauer E."/>
        </authorList>
    </citation>
    <scope>NUCLEOTIDE SEQUENCE [LARGE SCALE GENOMIC DNA]</scope>
    <source>
        <tissue evidence="2">Whole body</tissue>
    </source>
</reference>
<gene>
    <name evidence="2" type="ORF">B7P43_G18286</name>
</gene>
<protein>
    <submittedName>
        <fullName evidence="2">Uncharacterized protein</fullName>
    </submittedName>
</protein>
<evidence type="ECO:0000313" key="2">
    <source>
        <dbReference type="EMBL" id="PNF35639.1"/>
    </source>
</evidence>
<dbReference type="EMBL" id="NEVH01007732">
    <property type="protein sequence ID" value="PNF35639.1"/>
    <property type="molecule type" value="Genomic_DNA"/>
</dbReference>
<comment type="caution">
    <text evidence="2">The sequence shown here is derived from an EMBL/GenBank/DDBJ whole genome shotgun (WGS) entry which is preliminary data.</text>
</comment>
<keyword evidence="1" id="KW-0175">Coiled coil</keyword>
<dbReference type="Proteomes" id="UP000235965">
    <property type="component" value="Unassembled WGS sequence"/>
</dbReference>
<sequence>MESDKREAFQNKIKEINDNRASKEVIWVDFKTAIITEAERTLGYQEKQDNREWFDEECRESINLKNKKYMERPTRARNEAYNEGRRKAGKICRKKKQAFLNEQLVQMEEDLKITKQKMSLVESNI</sequence>
<proteinExistence type="predicted"/>
<evidence type="ECO:0000256" key="1">
    <source>
        <dbReference type="SAM" id="Coils"/>
    </source>
</evidence>
<dbReference type="STRING" id="105785.A0A2J7R477"/>
<dbReference type="InParanoid" id="A0A2J7R477"/>
<keyword evidence="3" id="KW-1185">Reference proteome</keyword>
<accession>A0A2J7R477</accession>
<dbReference type="AlphaFoldDB" id="A0A2J7R477"/>
<name>A0A2J7R477_9NEOP</name>
<organism evidence="2 3">
    <name type="scientific">Cryptotermes secundus</name>
    <dbReference type="NCBI Taxonomy" id="105785"/>
    <lineage>
        <taxon>Eukaryota</taxon>
        <taxon>Metazoa</taxon>
        <taxon>Ecdysozoa</taxon>
        <taxon>Arthropoda</taxon>
        <taxon>Hexapoda</taxon>
        <taxon>Insecta</taxon>
        <taxon>Pterygota</taxon>
        <taxon>Neoptera</taxon>
        <taxon>Polyneoptera</taxon>
        <taxon>Dictyoptera</taxon>
        <taxon>Blattodea</taxon>
        <taxon>Blattoidea</taxon>
        <taxon>Termitoidae</taxon>
        <taxon>Kalotermitidae</taxon>
        <taxon>Cryptotermitinae</taxon>
        <taxon>Cryptotermes</taxon>
    </lineage>
</organism>
<feature type="coiled-coil region" evidence="1">
    <location>
        <begin position="97"/>
        <end position="124"/>
    </location>
</feature>
<evidence type="ECO:0000313" key="3">
    <source>
        <dbReference type="Proteomes" id="UP000235965"/>
    </source>
</evidence>